<dbReference type="PRINTS" id="PR01721">
    <property type="entry name" value="FRACTALKINE"/>
</dbReference>
<dbReference type="GO" id="GO:0048245">
    <property type="term" value="P:eosinophil chemotaxis"/>
    <property type="evidence" value="ECO:0007669"/>
    <property type="project" value="TreeGrafter"/>
</dbReference>
<evidence type="ECO:0000256" key="10">
    <source>
        <dbReference type="SAM" id="SignalP"/>
    </source>
</evidence>
<organism evidence="12 13">
    <name type="scientific">Phodopus roborovskii</name>
    <name type="common">Roborovski's desert hamster</name>
    <name type="synonym">Cricetulus roborovskii</name>
    <dbReference type="NCBI Taxonomy" id="109678"/>
    <lineage>
        <taxon>Eukaryota</taxon>
        <taxon>Metazoa</taxon>
        <taxon>Chordata</taxon>
        <taxon>Craniata</taxon>
        <taxon>Vertebrata</taxon>
        <taxon>Euteleostomi</taxon>
        <taxon>Mammalia</taxon>
        <taxon>Eutheria</taxon>
        <taxon>Euarchontoglires</taxon>
        <taxon>Glires</taxon>
        <taxon>Rodentia</taxon>
        <taxon>Myomorpha</taxon>
        <taxon>Muroidea</taxon>
        <taxon>Cricetidae</taxon>
        <taxon>Cricetinae</taxon>
        <taxon>Phodopus</taxon>
    </lineage>
</organism>
<feature type="region of interest" description="Disordered" evidence="8">
    <location>
        <begin position="199"/>
        <end position="320"/>
    </location>
</feature>
<evidence type="ECO:0000259" key="11">
    <source>
        <dbReference type="SMART" id="SM00199"/>
    </source>
</evidence>
<evidence type="ECO:0000256" key="8">
    <source>
        <dbReference type="SAM" id="MobiDB-lite"/>
    </source>
</evidence>
<feature type="region of interest" description="Disordered" evidence="8">
    <location>
        <begin position="137"/>
        <end position="176"/>
    </location>
</feature>
<feature type="compositionally biased region" description="Polar residues" evidence="8">
    <location>
        <begin position="212"/>
        <end position="230"/>
    </location>
</feature>
<dbReference type="EMBL" id="CALSGD010001544">
    <property type="protein sequence ID" value="CAH7080547.1"/>
    <property type="molecule type" value="Genomic_DNA"/>
</dbReference>
<dbReference type="PANTHER" id="PTHR12015:SF92">
    <property type="entry name" value="FRACTALKINE"/>
    <property type="match status" value="1"/>
</dbReference>
<dbReference type="GeneID" id="127234888"/>
<name>A0AAV0A083_PHORO</name>
<proteinExistence type="predicted"/>
<keyword evidence="9" id="KW-0812">Transmembrane</keyword>
<feature type="domain" description="Chemokine interleukin-8-like" evidence="11">
    <location>
        <begin position="29"/>
        <end position="89"/>
    </location>
</feature>
<evidence type="ECO:0000256" key="5">
    <source>
        <dbReference type="ARBA" id="ARBA00022729"/>
    </source>
</evidence>
<keyword evidence="3" id="KW-0202">Cytokine</keyword>
<evidence type="ECO:0000313" key="12">
    <source>
        <dbReference type="EMBL" id="CAH7080547.1"/>
    </source>
</evidence>
<keyword evidence="7" id="KW-0395">Inflammatory response</keyword>
<evidence type="ECO:0000256" key="3">
    <source>
        <dbReference type="ARBA" id="ARBA00022514"/>
    </source>
</evidence>
<evidence type="ECO:0000256" key="4">
    <source>
        <dbReference type="ARBA" id="ARBA00022525"/>
    </source>
</evidence>
<gene>
    <name evidence="12" type="primary">Cx3cl1</name>
    <name evidence="12" type="ORF">PHOROB_LOCUS14084</name>
</gene>
<evidence type="ECO:0000256" key="2">
    <source>
        <dbReference type="ARBA" id="ARBA00022500"/>
    </source>
</evidence>
<keyword evidence="13" id="KW-1185">Reference proteome</keyword>
<keyword evidence="2" id="KW-0145">Chemotaxis</keyword>
<dbReference type="PANTHER" id="PTHR12015">
    <property type="entry name" value="SMALL INDUCIBLE CYTOKINE A"/>
    <property type="match status" value="1"/>
</dbReference>
<evidence type="ECO:0000256" key="6">
    <source>
        <dbReference type="ARBA" id="ARBA00023157"/>
    </source>
</evidence>
<dbReference type="GO" id="GO:0048020">
    <property type="term" value="F:CCR chemokine receptor binding"/>
    <property type="evidence" value="ECO:0007669"/>
    <property type="project" value="TreeGrafter"/>
</dbReference>
<dbReference type="CTD" id="6376"/>
<evidence type="ECO:0000256" key="1">
    <source>
        <dbReference type="ARBA" id="ARBA00004613"/>
    </source>
</evidence>
<feature type="signal peptide" evidence="10">
    <location>
        <begin position="1"/>
        <end position="24"/>
    </location>
</feature>
<dbReference type="InterPro" id="IPR039809">
    <property type="entry name" value="Chemokine_b/g/d"/>
</dbReference>
<comment type="caution">
    <text evidence="12">The sequence shown here is derived from an EMBL/GenBank/DDBJ whole genome shotgun (WGS) entry which is preliminary data.</text>
</comment>
<evidence type="ECO:0000313" key="13">
    <source>
        <dbReference type="Proteomes" id="UP001152836"/>
    </source>
</evidence>
<keyword evidence="5 10" id="KW-0732">Signal</keyword>
<dbReference type="Proteomes" id="UP001152836">
    <property type="component" value="Unassembled WGS sequence"/>
</dbReference>
<dbReference type="InterPro" id="IPR036048">
    <property type="entry name" value="Interleukin_8-like_sf"/>
</dbReference>
<evidence type="ECO:0000256" key="9">
    <source>
        <dbReference type="SAM" id="Phobius"/>
    </source>
</evidence>
<feature type="compositionally biased region" description="Polar residues" evidence="8">
    <location>
        <begin position="139"/>
        <end position="167"/>
    </location>
</feature>
<dbReference type="Pfam" id="PF00048">
    <property type="entry name" value="IL8"/>
    <property type="match status" value="1"/>
</dbReference>
<comment type="subcellular location">
    <subcellularLocation>
        <location evidence="1">Secreted</location>
    </subcellularLocation>
</comment>
<dbReference type="GO" id="GO:0061844">
    <property type="term" value="P:antimicrobial humoral immune response mediated by antimicrobial peptide"/>
    <property type="evidence" value="ECO:0007669"/>
    <property type="project" value="TreeGrafter"/>
</dbReference>
<protein>
    <submittedName>
        <fullName evidence="12">Cx3cl1 protein</fullName>
    </submittedName>
</protein>
<dbReference type="RefSeq" id="XP_051057920.1">
    <property type="nucleotide sequence ID" value="XM_051201963.1"/>
</dbReference>
<dbReference type="GO" id="GO:0006954">
    <property type="term" value="P:inflammatory response"/>
    <property type="evidence" value="ECO:0007669"/>
    <property type="project" value="UniProtKB-KW"/>
</dbReference>
<dbReference type="GO" id="GO:0008009">
    <property type="term" value="F:chemokine activity"/>
    <property type="evidence" value="ECO:0007669"/>
    <property type="project" value="InterPro"/>
</dbReference>
<dbReference type="SUPFAM" id="SSF54117">
    <property type="entry name" value="Interleukin 8-like chemokines"/>
    <property type="match status" value="1"/>
</dbReference>
<keyword evidence="6" id="KW-1015">Disulfide bond</keyword>
<accession>A0AAV0A083</accession>
<dbReference type="GO" id="GO:0030335">
    <property type="term" value="P:positive regulation of cell migration"/>
    <property type="evidence" value="ECO:0007669"/>
    <property type="project" value="TreeGrafter"/>
</dbReference>
<dbReference type="SMART" id="SM00199">
    <property type="entry name" value="SCY"/>
    <property type="match status" value="1"/>
</dbReference>
<dbReference type="KEGG" id="prob:127234888"/>
<keyword evidence="9" id="KW-0472">Membrane</keyword>
<dbReference type="Gene3D" id="2.40.50.40">
    <property type="match status" value="1"/>
</dbReference>
<dbReference type="FunFam" id="2.40.50.40:FF:000012">
    <property type="entry name" value="C-C motif chemokine"/>
    <property type="match status" value="1"/>
</dbReference>
<feature type="compositionally biased region" description="Polar residues" evidence="8">
    <location>
        <begin position="236"/>
        <end position="271"/>
    </location>
</feature>
<feature type="chain" id="PRO_5043370277" evidence="10">
    <location>
        <begin position="25"/>
        <end position="395"/>
    </location>
</feature>
<evidence type="ECO:0000256" key="7">
    <source>
        <dbReference type="ARBA" id="ARBA00023198"/>
    </source>
</evidence>
<sequence length="395" mass="42098">MVPSPLAWLLCLAAFCHLGTLLEGQHLGVTKCNITCHKMTSEIPVTLLIHYWPNQESCSRPAIVLETRLHRHFCADPNEKWVQDAMKYLDRKAAAPAQNNGKFEKLVNVTSGITPATKGLPPSVLTEPEATETLELTTIPQESQRPMGTSQEPPATVTQSSLSTSEAQDAGLATRPQTTGIFEKAAISTTIWQSSAAYQSKSRLQPEEKATGSPSTTAPLTQAPTTSHLTPENAGSKGQTPSPVMSAGSKGQTPSPATSLGSEETNQAHTDNFQDREAGNTVHPSVAPISSEGIPSPDLVASGSWPPKAEEPIHATAESQKRSVFITPVPDSQAATRRQAVGLLAFLGLLFCLGVAMFAYQSLQGCSRKMAGEMVEGLRYVPRSCGSNSYVLVPV</sequence>
<dbReference type="InterPro" id="IPR001811">
    <property type="entry name" value="Chemokine_IL8-like_dom"/>
</dbReference>
<feature type="transmembrane region" description="Helical" evidence="9">
    <location>
        <begin position="340"/>
        <end position="360"/>
    </location>
</feature>
<dbReference type="GO" id="GO:0005615">
    <property type="term" value="C:extracellular space"/>
    <property type="evidence" value="ECO:0007669"/>
    <property type="project" value="UniProtKB-KW"/>
</dbReference>
<dbReference type="AlphaFoldDB" id="A0AAV0A083"/>
<reference evidence="12" key="1">
    <citation type="submission" date="2022-06" db="EMBL/GenBank/DDBJ databases">
        <authorList>
            <person name="Andreotti S."/>
            <person name="Wyler E."/>
        </authorList>
    </citation>
    <scope>NUCLEOTIDE SEQUENCE</scope>
</reference>
<keyword evidence="4" id="KW-0964">Secreted</keyword>
<dbReference type="GO" id="GO:0070098">
    <property type="term" value="P:chemokine-mediated signaling pathway"/>
    <property type="evidence" value="ECO:0007669"/>
    <property type="project" value="TreeGrafter"/>
</dbReference>
<keyword evidence="9" id="KW-1133">Transmembrane helix</keyword>